<sequence length="59" mass="6877">MLMKIEGGTVYKKFLYTPHQRIIRLRHLKGEATRLRSGQTKVIGEMALDDLDILHRRAT</sequence>
<proteinExistence type="predicted"/>
<dbReference type="EMBL" id="CP023067">
    <property type="protein sequence ID" value="ASY63787.1"/>
    <property type="molecule type" value="Genomic_DNA"/>
</dbReference>
<name>A0A249PDK5_9HYPH</name>
<organism evidence="1 2">
    <name type="scientific">Sinorhizobium sojae CCBAU 05684</name>
    <dbReference type="NCBI Taxonomy" id="716928"/>
    <lineage>
        <taxon>Bacteria</taxon>
        <taxon>Pseudomonadati</taxon>
        <taxon>Pseudomonadota</taxon>
        <taxon>Alphaproteobacteria</taxon>
        <taxon>Hyphomicrobiales</taxon>
        <taxon>Rhizobiaceae</taxon>
        <taxon>Sinorhizobium/Ensifer group</taxon>
        <taxon>Sinorhizobium</taxon>
    </lineage>
</organism>
<accession>A0A249PDK5</accession>
<gene>
    <name evidence="1" type="ORF">SJ05684_c23460</name>
</gene>
<evidence type="ECO:0000313" key="2">
    <source>
        <dbReference type="Proteomes" id="UP000217211"/>
    </source>
</evidence>
<protein>
    <submittedName>
        <fullName evidence="1">Uncharacterized protein</fullName>
    </submittedName>
</protein>
<dbReference type="AlphaFoldDB" id="A0A249PDK5"/>
<reference evidence="1 2" key="1">
    <citation type="submission" date="2017-08" db="EMBL/GenBank/DDBJ databases">
        <title>Multipartite genome sequences of Sinorhizobium species nodulating soybeans.</title>
        <authorList>
            <person name="Tian C.F."/>
        </authorList>
    </citation>
    <scope>NUCLEOTIDE SEQUENCE [LARGE SCALE GENOMIC DNA]</scope>
    <source>
        <strain evidence="1 2">CCBAU 05684</strain>
    </source>
</reference>
<keyword evidence="2" id="KW-1185">Reference proteome</keyword>
<evidence type="ECO:0000313" key="1">
    <source>
        <dbReference type="EMBL" id="ASY63787.1"/>
    </source>
</evidence>
<dbReference type="KEGG" id="esj:SJ05684_c23460"/>
<dbReference type="Proteomes" id="UP000217211">
    <property type="component" value="Chromosome"/>
</dbReference>